<protein>
    <submittedName>
        <fullName evidence="3">Uncharacterized protein</fullName>
    </submittedName>
</protein>
<proteinExistence type="predicted"/>
<organism evidence="3 4">
    <name type="scientific">Pseudomonas antarctica</name>
    <dbReference type="NCBI Taxonomy" id="219572"/>
    <lineage>
        <taxon>Bacteria</taxon>
        <taxon>Pseudomonadati</taxon>
        <taxon>Pseudomonadota</taxon>
        <taxon>Gammaproteobacteria</taxon>
        <taxon>Pseudomonadales</taxon>
        <taxon>Pseudomonadaceae</taxon>
        <taxon>Pseudomonas</taxon>
    </lineage>
</organism>
<dbReference type="OrthoDB" id="6897860at2"/>
<name>A0A1G9VCP0_9PSED</name>
<keyword evidence="1" id="KW-0812">Transmembrane</keyword>
<evidence type="ECO:0000313" key="3">
    <source>
        <dbReference type="EMBL" id="SDM69817.1"/>
    </source>
</evidence>
<evidence type="ECO:0000256" key="1">
    <source>
        <dbReference type="SAM" id="Phobius"/>
    </source>
</evidence>
<reference evidence="2 5" key="1">
    <citation type="submission" date="2015-01" db="EMBL/GenBank/DDBJ databases">
        <title>Genome Sequence of Pseudomonas antarctica CMS 35.</title>
        <authorList>
            <person name="Voget S."/>
            <person name="Chow J."/>
            <person name="Daniel R."/>
            <person name="Streit W."/>
        </authorList>
    </citation>
    <scope>NUCLEOTIDE SEQUENCE [LARGE SCALE GENOMIC DNA]</scope>
    <source>
        <strain evidence="2 5">CMS 35</strain>
    </source>
</reference>
<feature type="transmembrane region" description="Helical" evidence="1">
    <location>
        <begin position="46"/>
        <end position="68"/>
    </location>
</feature>
<keyword evidence="5" id="KW-1185">Reference proteome</keyword>
<dbReference type="EMBL" id="JXDI01000001">
    <property type="protein sequence ID" value="KAF2408795.1"/>
    <property type="molecule type" value="Genomic_DNA"/>
</dbReference>
<dbReference type="Proteomes" id="UP000182470">
    <property type="component" value="Chromosome I"/>
</dbReference>
<reference evidence="3 4" key="2">
    <citation type="submission" date="2016-10" db="EMBL/GenBank/DDBJ databases">
        <authorList>
            <person name="de Groot N.N."/>
        </authorList>
    </citation>
    <scope>NUCLEOTIDE SEQUENCE [LARGE SCALE GENOMIC DNA]</scope>
    <source>
        <strain evidence="3 4">BS2772</strain>
    </source>
</reference>
<evidence type="ECO:0000313" key="2">
    <source>
        <dbReference type="EMBL" id="KAF2408795.1"/>
    </source>
</evidence>
<dbReference type="Proteomes" id="UP000748067">
    <property type="component" value="Unassembled WGS sequence"/>
</dbReference>
<keyword evidence="1" id="KW-1133">Transmembrane helix</keyword>
<accession>A0A1G9VCP0</accession>
<gene>
    <name evidence="2" type="ORF">PSAN_11940</name>
    <name evidence="3" type="ORF">SAMN04490179_0528</name>
</gene>
<keyword evidence="1" id="KW-0472">Membrane</keyword>
<dbReference type="RefSeq" id="WP_083355849.1">
    <property type="nucleotide sequence ID" value="NZ_JXDI01000001.1"/>
</dbReference>
<dbReference type="AlphaFoldDB" id="A0A1G9VCP0"/>
<evidence type="ECO:0000313" key="4">
    <source>
        <dbReference type="Proteomes" id="UP000182470"/>
    </source>
</evidence>
<feature type="transmembrane region" description="Helical" evidence="1">
    <location>
        <begin position="21"/>
        <end position="40"/>
    </location>
</feature>
<sequence>MTREVSMAGLAVIGWRLAQGICLLLMFGSASVSMVASAYFDSSTSGAFGSALGVFLMGAIGLLFAFVFERTRTPRATARYMVTRLAVVLMLAAGAAYLVDSVWFAPERDALDESLEGASCGEYTGTVVKGWEPFCAQKRERESK</sequence>
<dbReference type="EMBL" id="LT629704">
    <property type="protein sequence ID" value="SDM69817.1"/>
    <property type="molecule type" value="Genomic_DNA"/>
</dbReference>
<evidence type="ECO:0000313" key="5">
    <source>
        <dbReference type="Proteomes" id="UP000748067"/>
    </source>
</evidence>
<feature type="transmembrane region" description="Helical" evidence="1">
    <location>
        <begin position="80"/>
        <end position="99"/>
    </location>
</feature>